<evidence type="ECO:0000313" key="2">
    <source>
        <dbReference type="Proteomes" id="UP000287853"/>
    </source>
</evidence>
<dbReference type="AlphaFoldDB" id="A0A444J2L7"/>
<comment type="caution">
    <text evidence="1">The sequence shown here is derived from an EMBL/GenBank/DDBJ whole genome shotgun (WGS) entry which is preliminary data.</text>
</comment>
<dbReference type="EMBL" id="MTKO01000034">
    <property type="protein sequence ID" value="RWX47438.1"/>
    <property type="molecule type" value="Genomic_DNA"/>
</dbReference>
<keyword evidence="2" id="KW-1185">Reference proteome</keyword>
<sequence length="355" mass="41085">MPLSYEQYLELLNEFESLPKEMSSASIFDIAGYPHYENVASNILAFFLNPNNEHDLGQLMLSSLLNLAAANETNQSNVQVSREAYTINGGRIDILIETDNQLIGIENKIYHYLANDLEDYGKSLDKWAQPNQLTVVKIILGIRKDQESFDFICITYEELFSKVKERLGSYASTSSQKWLLYLIDFMSTIEKLKGDNMKFNENDKFFIENEDRVNSLVNARNKFLSKLNSKVRELQEEIEKPDACEKQWIYAKSCLVHDFNLSGNAIAFDLYVSPTGWELQLFGRNIKSQTYLTELFSVAPMSNHKQTIQDSRYILQKFALDVDLFRIREKLLDWFVLLLKSEQNKNANNRLQPTA</sequence>
<organism evidence="1 2">
    <name type="scientific">Candidatus Electrothrix aarhusensis</name>
    <dbReference type="NCBI Taxonomy" id="1859131"/>
    <lineage>
        <taxon>Bacteria</taxon>
        <taxon>Pseudomonadati</taxon>
        <taxon>Thermodesulfobacteriota</taxon>
        <taxon>Desulfobulbia</taxon>
        <taxon>Desulfobulbales</taxon>
        <taxon>Desulfobulbaceae</taxon>
        <taxon>Candidatus Electrothrix</taxon>
    </lineage>
</organism>
<accession>A0A444J2L7</accession>
<proteinExistence type="predicted"/>
<dbReference type="Pfam" id="PF14281">
    <property type="entry name" value="PDDEXK_4"/>
    <property type="match status" value="1"/>
</dbReference>
<name>A0A444J2L7_9BACT</name>
<dbReference type="Proteomes" id="UP000287853">
    <property type="component" value="Unassembled WGS sequence"/>
</dbReference>
<gene>
    <name evidence="1" type="ORF">H206_01530</name>
</gene>
<protein>
    <submittedName>
        <fullName evidence="1">PD-(D/E)XK nuclease superfamily protein</fullName>
    </submittedName>
</protein>
<evidence type="ECO:0000313" key="1">
    <source>
        <dbReference type="EMBL" id="RWX47438.1"/>
    </source>
</evidence>
<reference evidence="1 2" key="1">
    <citation type="submission" date="2017-01" db="EMBL/GenBank/DDBJ databases">
        <title>The cable genome- insights into the physiology and evolution of filamentous bacteria capable of sulfide oxidation via long distance electron transfer.</title>
        <authorList>
            <person name="Schreiber L."/>
            <person name="Bjerg J.T."/>
            <person name="Boggild A."/>
            <person name="Van De Vossenberg J."/>
            <person name="Meysman F."/>
            <person name="Nielsen L.P."/>
            <person name="Schramm A."/>
            <person name="Kjeldsen K.U."/>
        </authorList>
    </citation>
    <scope>NUCLEOTIDE SEQUENCE [LARGE SCALE GENOMIC DNA]</scope>
    <source>
        <strain evidence="1">MCF</strain>
    </source>
</reference>
<dbReference type="InterPro" id="IPR029470">
    <property type="entry name" value="PDDEXK_4"/>
</dbReference>